<keyword evidence="6" id="KW-1185">Reference proteome</keyword>
<name>A0A4V6A1Z0_STECR</name>
<evidence type="ECO:0000256" key="2">
    <source>
        <dbReference type="ARBA" id="ARBA00005563"/>
    </source>
</evidence>
<proteinExistence type="inferred from homology"/>
<gene>
    <name evidence="5" type="ORF">L596_018211</name>
</gene>
<dbReference type="PANTHER" id="PTHR12900">
    <property type="entry name" value="MITOTIC AND DNA DAMAGE CHECKPOINT PROTEIN HUS1"/>
    <property type="match status" value="1"/>
</dbReference>
<comment type="similarity">
    <text evidence="2 4">Belongs to the HUS1 family.</text>
</comment>
<dbReference type="PANTHER" id="PTHR12900:SF0">
    <property type="entry name" value="CHECKPOINT PROTEIN"/>
    <property type="match status" value="1"/>
</dbReference>
<dbReference type="PIRSF" id="PIRSF011312">
    <property type="entry name" value="Cell_cycle_HUS1"/>
    <property type="match status" value="1"/>
</dbReference>
<evidence type="ECO:0000313" key="6">
    <source>
        <dbReference type="Proteomes" id="UP000298663"/>
    </source>
</evidence>
<sequence>MRFKADISDHTSVEATKKLVMFMSKLNKRRCIIHATPDEFVLLNDSSTTRSYWVEVKLNPLEMFCDYEMSGLTPGQNEIFMDLSAADLSQALSGVETSIKMRLTKEGNVPHLGVRSENVTNSIPVTLLMSRHWKEFERSVPEELLLISIFMPSIKSVQRIIQSIKNIQAKHTIFAVNFKGQLEISARTDTSRFCAQIRDLGIDRTPNSRDAPEEAIIRTVLDTKHLHTFVSSIPNTFSYIKLEIDSNGNAYFSTAQADSSILIALPGHSHV</sequence>
<dbReference type="GO" id="GO:0000723">
    <property type="term" value="P:telomere maintenance"/>
    <property type="evidence" value="ECO:0007669"/>
    <property type="project" value="TreeGrafter"/>
</dbReference>
<dbReference type="GO" id="GO:0031573">
    <property type="term" value="P:mitotic intra-S DNA damage checkpoint signaling"/>
    <property type="evidence" value="ECO:0007669"/>
    <property type="project" value="TreeGrafter"/>
</dbReference>
<reference evidence="5 6" key="2">
    <citation type="journal article" date="2019" name="G3 (Bethesda)">
        <title>Hybrid Assembly of the Genome of the Entomopathogenic Nematode Steinernema carpocapsae Identifies the X-Chromosome.</title>
        <authorList>
            <person name="Serra L."/>
            <person name="Macchietto M."/>
            <person name="Macias-Munoz A."/>
            <person name="McGill C.J."/>
            <person name="Rodriguez I.M."/>
            <person name="Rodriguez B."/>
            <person name="Murad R."/>
            <person name="Mortazavi A."/>
        </authorList>
    </citation>
    <scope>NUCLEOTIDE SEQUENCE [LARGE SCALE GENOMIC DNA]</scope>
    <source>
        <strain evidence="5 6">ALL</strain>
    </source>
</reference>
<dbReference type="InterPro" id="IPR016580">
    <property type="entry name" value="HUS1"/>
</dbReference>
<protein>
    <recommendedName>
        <fullName evidence="4">Checkpoint protein</fullName>
    </recommendedName>
</protein>
<evidence type="ECO:0000256" key="1">
    <source>
        <dbReference type="ARBA" id="ARBA00004123"/>
    </source>
</evidence>
<dbReference type="GO" id="GO:0033314">
    <property type="term" value="P:mitotic DNA replication checkpoint signaling"/>
    <property type="evidence" value="ECO:0007669"/>
    <property type="project" value="TreeGrafter"/>
</dbReference>
<dbReference type="GO" id="GO:0006289">
    <property type="term" value="P:nucleotide-excision repair"/>
    <property type="evidence" value="ECO:0007669"/>
    <property type="project" value="TreeGrafter"/>
</dbReference>
<accession>A0A4V6A1Z0</accession>
<dbReference type="AlphaFoldDB" id="A0A4V6A1Z0"/>
<comment type="caution">
    <text evidence="5">The sequence shown here is derived from an EMBL/GenBank/DDBJ whole genome shotgun (WGS) entry which is preliminary data.</text>
</comment>
<comment type="subcellular location">
    <subcellularLocation>
        <location evidence="1">Nucleus</location>
    </subcellularLocation>
</comment>
<dbReference type="Gene3D" id="3.70.10.10">
    <property type="match status" value="1"/>
</dbReference>
<dbReference type="EMBL" id="AZBU02000005">
    <property type="protein sequence ID" value="TKR77195.1"/>
    <property type="molecule type" value="Genomic_DNA"/>
</dbReference>
<dbReference type="GO" id="GO:0005730">
    <property type="term" value="C:nucleolus"/>
    <property type="evidence" value="ECO:0007669"/>
    <property type="project" value="InterPro"/>
</dbReference>
<dbReference type="STRING" id="34508.A0A4V6A1Z0"/>
<reference evidence="5 6" key="1">
    <citation type="journal article" date="2015" name="Genome Biol.">
        <title>Comparative genomics of Steinernema reveals deeply conserved gene regulatory networks.</title>
        <authorList>
            <person name="Dillman A.R."/>
            <person name="Macchietto M."/>
            <person name="Porter C.F."/>
            <person name="Rogers A."/>
            <person name="Williams B."/>
            <person name="Antoshechkin I."/>
            <person name="Lee M.M."/>
            <person name="Goodwin Z."/>
            <person name="Lu X."/>
            <person name="Lewis E.E."/>
            <person name="Goodrich-Blair H."/>
            <person name="Stock S.P."/>
            <person name="Adams B.J."/>
            <person name="Sternberg P.W."/>
            <person name="Mortazavi A."/>
        </authorList>
    </citation>
    <scope>NUCLEOTIDE SEQUENCE [LARGE SCALE GENOMIC DNA]</scope>
    <source>
        <strain evidence="5 6">ALL</strain>
    </source>
</reference>
<dbReference type="GO" id="GO:0044778">
    <property type="term" value="P:meiotic DNA integrity checkpoint signaling"/>
    <property type="evidence" value="ECO:0007669"/>
    <property type="project" value="TreeGrafter"/>
</dbReference>
<evidence type="ECO:0000256" key="3">
    <source>
        <dbReference type="ARBA" id="ARBA00023242"/>
    </source>
</evidence>
<evidence type="ECO:0000256" key="4">
    <source>
        <dbReference type="PIRNR" id="PIRNR011312"/>
    </source>
</evidence>
<dbReference type="InterPro" id="IPR007150">
    <property type="entry name" value="HUS1/Mec3"/>
</dbReference>
<dbReference type="GO" id="GO:0030896">
    <property type="term" value="C:checkpoint clamp complex"/>
    <property type="evidence" value="ECO:0007669"/>
    <property type="project" value="InterPro"/>
</dbReference>
<dbReference type="Proteomes" id="UP000298663">
    <property type="component" value="Unassembled WGS sequence"/>
</dbReference>
<organism evidence="5 6">
    <name type="scientific">Steinernema carpocapsae</name>
    <name type="common">Entomopathogenic nematode</name>
    <dbReference type="NCBI Taxonomy" id="34508"/>
    <lineage>
        <taxon>Eukaryota</taxon>
        <taxon>Metazoa</taxon>
        <taxon>Ecdysozoa</taxon>
        <taxon>Nematoda</taxon>
        <taxon>Chromadorea</taxon>
        <taxon>Rhabditida</taxon>
        <taxon>Tylenchina</taxon>
        <taxon>Panagrolaimomorpha</taxon>
        <taxon>Strongyloidoidea</taxon>
        <taxon>Steinernematidae</taxon>
        <taxon>Steinernema</taxon>
    </lineage>
</organism>
<keyword evidence="3" id="KW-0539">Nucleus</keyword>
<dbReference type="OrthoDB" id="10063861at2759"/>
<dbReference type="Pfam" id="PF04005">
    <property type="entry name" value="Hus1"/>
    <property type="match status" value="1"/>
</dbReference>
<dbReference type="GO" id="GO:0035861">
    <property type="term" value="C:site of double-strand break"/>
    <property type="evidence" value="ECO:0007669"/>
    <property type="project" value="TreeGrafter"/>
</dbReference>
<dbReference type="GO" id="GO:0000724">
    <property type="term" value="P:double-strand break repair via homologous recombination"/>
    <property type="evidence" value="ECO:0007669"/>
    <property type="project" value="TreeGrafter"/>
</dbReference>
<evidence type="ECO:0000313" key="5">
    <source>
        <dbReference type="EMBL" id="TKR77195.1"/>
    </source>
</evidence>